<dbReference type="Proteomes" id="UP000001600">
    <property type="component" value="Chromosome 2"/>
</dbReference>
<dbReference type="eggNOG" id="ENOG503132W">
    <property type="taxonomic scope" value="Bacteria"/>
</dbReference>
<feature type="compositionally biased region" description="Basic and acidic residues" evidence="1">
    <location>
        <begin position="146"/>
        <end position="158"/>
    </location>
</feature>
<accession>B9JHD6</accession>
<evidence type="ECO:0000313" key="3">
    <source>
        <dbReference type="EMBL" id="ACM29329.1"/>
    </source>
</evidence>
<evidence type="ECO:0000313" key="4">
    <source>
        <dbReference type="Proteomes" id="UP000001600"/>
    </source>
</evidence>
<name>B9JHD6_RHIR8</name>
<proteinExistence type="predicted"/>
<keyword evidence="2" id="KW-0812">Transmembrane</keyword>
<sequence length="158" mass="16826">MSNGHDGAEEQGDFSVFSPWPTKRQPSFLSIRPATSVLSTMEKIMDKRRNGRFPSNHGVVFLVSASLMAAIPAGISAQQTPSKERCQAPDTSGQTMDGQATPNPRSENSKLSECGGVLKPPATGDSELEKPAPPVGNTPVIPPNHVPEEHGNDTPKNQ</sequence>
<feature type="compositionally biased region" description="Pro residues" evidence="1">
    <location>
        <begin position="131"/>
        <end position="145"/>
    </location>
</feature>
<dbReference type="KEGG" id="ara:Arad_7938"/>
<reference evidence="3 4" key="1">
    <citation type="journal article" date="2009" name="J. Bacteriol.">
        <title>Genome sequences of three Agrobacterium biovars help elucidate the evolution of multichromosome genomes in bacteria.</title>
        <authorList>
            <person name="Slater S.C."/>
            <person name="Goldman B.S."/>
            <person name="Goodner B."/>
            <person name="Setubal J.C."/>
            <person name="Farrand S.K."/>
            <person name="Nester E.W."/>
            <person name="Burr T.J."/>
            <person name="Banta L."/>
            <person name="Dickerman A.W."/>
            <person name="Paulsen I."/>
            <person name="Otten L."/>
            <person name="Suen G."/>
            <person name="Welch R."/>
            <person name="Almeida N.F."/>
            <person name="Arnold F."/>
            <person name="Burton O.T."/>
            <person name="Du Z."/>
            <person name="Ewing A."/>
            <person name="Godsy E."/>
            <person name="Heisel S."/>
            <person name="Houmiel K.L."/>
            <person name="Jhaveri J."/>
            <person name="Lu J."/>
            <person name="Miller N.M."/>
            <person name="Norton S."/>
            <person name="Chen Q."/>
            <person name="Phoolcharoen W."/>
            <person name="Ohlin V."/>
            <person name="Ondrusek D."/>
            <person name="Pride N."/>
            <person name="Stricklin S.L."/>
            <person name="Sun J."/>
            <person name="Wheeler C."/>
            <person name="Wilson L."/>
            <person name="Zhu H."/>
            <person name="Wood D.W."/>
        </authorList>
    </citation>
    <scope>NUCLEOTIDE SEQUENCE [LARGE SCALE GENOMIC DNA]</scope>
    <source>
        <strain evidence="4">K84 / ATCC BAA-868</strain>
    </source>
</reference>
<evidence type="ECO:0000256" key="2">
    <source>
        <dbReference type="SAM" id="Phobius"/>
    </source>
</evidence>
<organism evidence="3 4">
    <name type="scientific">Rhizobium rhizogenes (strain K84 / ATCC BAA-868)</name>
    <name type="common">Agrobacterium radiobacter</name>
    <dbReference type="NCBI Taxonomy" id="311403"/>
    <lineage>
        <taxon>Bacteria</taxon>
        <taxon>Pseudomonadati</taxon>
        <taxon>Pseudomonadota</taxon>
        <taxon>Alphaproteobacteria</taxon>
        <taxon>Hyphomicrobiales</taxon>
        <taxon>Rhizobiaceae</taxon>
        <taxon>Rhizobium/Agrobacterium group</taxon>
        <taxon>Rhizobium</taxon>
    </lineage>
</organism>
<dbReference type="AlphaFoldDB" id="B9JHD6"/>
<keyword evidence="2" id="KW-1133">Transmembrane helix</keyword>
<feature type="region of interest" description="Disordered" evidence="1">
    <location>
        <begin position="75"/>
        <end position="158"/>
    </location>
</feature>
<feature type="transmembrane region" description="Helical" evidence="2">
    <location>
        <begin position="58"/>
        <end position="77"/>
    </location>
</feature>
<dbReference type="EMBL" id="CP000629">
    <property type="protein sequence ID" value="ACM29329.1"/>
    <property type="molecule type" value="Genomic_DNA"/>
</dbReference>
<dbReference type="HOGENOM" id="CLU_1665714_0_0_5"/>
<feature type="region of interest" description="Disordered" evidence="1">
    <location>
        <begin position="1"/>
        <end position="26"/>
    </location>
</feature>
<evidence type="ECO:0000256" key="1">
    <source>
        <dbReference type="SAM" id="MobiDB-lite"/>
    </source>
</evidence>
<keyword evidence="2" id="KW-0472">Membrane</keyword>
<protein>
    <submittedName>
        <fullName evidence="3">Uncharacterized protein</fullName>
    </submittedName>
</protein>
<gene>
    <name evidence="3" type="ordered locus">Arad_7938</name>
</gene>
<feature type="compositionally biased region" description="Polar residues" evidence="1">
    <location>
        <begin position="89"/>
        <end position="111"/>
    </location>
</feature>